<dbReference type="CDD" id="cd18182">
    <property type="entry name" value="ATP-synt_Fo_c_ATP5G3"/>
    <property type="match status" value="1"/>
</dbReference>
<evidence type="ECO:0000256" key="6">
    <source>
        <dbReference type="ARBA" id="ARBA00023136"/>
    </source>
</evidence>
<dbReference type="SUPFAM" id="SSF81333">
    <property type="entry name" value="F1F0 ATP synthase subunit C"/>
    <property type="match status" value="1"/>
</dbReference>
<dbReference type="Proteomes" id="UP001266305">
    <property type="component" value="Unassembled WGS sequence"/>
</dbReference>
<organism evidence="12 13">
    <name type="scientific">Saguinus oedipus</name>
    <name type="common">Cotton-top tamarin</name>
    <name type="synonym">Oedipomidas oedipus</name>
    <dbReference type="NCBI Taxonomy" id="9490"/>
    <lineage>
        <taxon>Eukaryota</taxon>
        <taxon>Metazoa</taxon>
        <taxon>Chordata</taxon>
        <taxon>Craniata</taxon>
        <taxon>Vertebrata</taxon>
        <taxon>Euteleostomi</taxon>
        <taxon>Mammalia</taxon>
        <taxon>Eutheria</taxon>
        <taxon>Euarchontoglires</taxon>
        <taxon>Primates</taxon>
        <taxon>Haplorrhini</taxon>
        <taxon>Platyrrhini</taxon>
        <taxon>Cebidae</taxon>
        <taxon>Callitrichinae</taxon>
        <taxon>Saguinus</taxon>
    </lineage>
</organism>
<keyword evidence="5 10" id="KW-1133">Transmembrane helix</keyword>
<proteinExistence type="inferred from homology"/>
<dbReference type="InterPro" id="IPR000454">
    <property type="entry name" value="ATP_synth_F0_csu"/>
</dbReference>
<evidence type="ECO:0000256" key="1">
    <source>
        <dbReference type="ARBA" id="ARBA00004141"/>
    </source>
</evidence>
<dbReference type="InterPro" id="IPR002379">
    <property type="entry name" value="ATPase_proteolipid_c-like_dom"/>
</dbReference>
<dbReference type="Gene3D" id="1.20.20.10">
    <property type="entry name" value="F1F0 ATP synthase subunit C"/>
    <property type="match status" value="1"/>
</dbReference>
<dbReference type="PANTHER" id="PTHR10031:SF32">
    <property type="entry name" value="ATP SYNTHASE LIPID-BINDING PROTEIN"/>
    <property type="match status" value="1"/>
</dbReference>
<comment type="caution">
    <text evidence="12">The sequence shown here is derived from an EMBL/GenBank/DDBJ whole genome shotgun (WGS) entry which is preliminary data.</text>
</comment>
<feature type="transmembrane region" description="Helical" evidence="10">
    <location>
        <begin position="21"/>
        <end position="44"/>
    </location>
</feature>
<evidence type="ECO:0000256" key="9">
    <source>
        <dbReference type="ARBA" id="ARBA00033111"/>
    </source>
</evidence>
<dbReference type="Pfam" id="PF00137">
    <property type="entry name" value="ATP-synt_C"/>
    <property type="match status" value="1"/>
</dbReference>
<accession>A0ABQ9TNW5</accession>
<evidence type="ECO:0000256" key="7">
    <source>
        <dbReference type="ARBA" id="ARBA00029852"/>
    </source>
</evidence>
<evidence type="ECO:0000256" key="4">
    <source>
        <dbReference type="ARBA" id="ARBA00022692"/>
    </source>
</evidence>
<keyword evidence="10" id="KW-0375">Hydrogen ion transport</keyword>
<keyword evidence="10" id="KW-0813">Transport</keyword>
<reference evidence="12 13" key="1">
    <citation type="submission" date="2023-05" db="EMBL/GenBank/DDBJ databases">
        <title>B98-5 Cell Line De Novo Hybrid Assembly: An Optical Mapping Approach.</title>
        <authorList>
            <person name="Kananen K."/>
            <person name="Auerbach J.A."/>
            <person name="Kautto E."/>
            <person name="Blachly J.S."/>
        </authorList>
    </citation>
    <scope>NUCLEOTIDE SEQUENCE [LARGE SCALE GENOMIC DNA]</scope>
    <source>
        <strain evidence="12">B95-8</strain>
        <tissue evidence="12">Cell line</tissue>
    </source>
</reference>
<feature type="transmembrane region" description="Helical" evidence="10">
    <location>
        <begin position="64"/>
        <end position="89"/>
    </location>
</feature>
<dbReference type="EMBL" id="JASSZA010000020">
    <property type="protein sequence ID" value="KAK2086465.1"/>
    <property type="molecule type" value="Genomic_DNA"/>
</dbReference>
<keyword evidence="13" id="KW-1185">Reference proteome</keyword>
<dbReference type="PRINTS" id="PR00124">
    <property type="entry name" value="ATPASEC"/>
</dbReference>
<comment type="similarity">
    <text evidence="2 10">Belongs to the ATPase C chain family.</text>
</comment>
<evidence type="ECO:0000256" key="3">
    <source>
        <dbReference type="ARBA" id="ARBA00022481"/>
    </source>
</evidence>
<dbReference type="InterPro" id="IPR035921">
    <property type="entry name" value="F/V-ATP_Csub_sf"/>
</dbReference>
<keyword evidence="4 10" id="KW-0812">Transmembrane</keyword>
<dbReference type="PANTHER" id="PTHR10031">
    <property type="entry name" value="ATP SYNTHASE LIPID-BINDING PROTEIN, MITOCHONDRIAL"/>
    <property type="match status" value="1"/>
</dbReference>
<sequence length="90" mass="9990">MIKYYHGHVFQTSTISRDINIAAKFIGAGAAIVGMAGSGAGTVFERLIRDYARSTSLKRQLFSYTLLGFAFWEALELFCLMVAFLILFAL</sequence>
<gene>
    <name evidence="12" type="primary">ATP5MC1_6</name>
    <name evidence="12" type="ORF">P7K49_035890</name>
</gene>
<evidence type="ECO:0000313" key="12">
    <source>
        <dbReference type="EMBL" id="KAK2086465.1"/>
    </source>
</evidence>
<evidence type="ECO:0000256" key="10">
    <source>
        <dbReference type="RuleBase" id="RU004221"/>
    </source>
</evidence>
<evidence type="ECO:0000256" key="2">
    <source>
        <dbReference type="ARBA" id="ARBA00006704"/>
    </source>
</evidence>
<keyword evidence="10" id="KW-0406">Ion transport</keyword>
<keyword evidence="3" id="KW-0488">Methylation</keyword>
<evidence type="ECO:0000256" key="8">
    <source>
        <dbReference type="ARBA" id="ARBA00032304"/>
    </source>
</evidence>
<evidence type="ECO:0000313" key="13">
    <source>
        <dbReference type="Proteomes" id="UP001266305"/>
    </source>
</evidence>
<dbReference type="InterPro" id="IPR038662">
    <property type="entry name" value="ATP_synth_F0_csu_sf"/>
</dbReference>
<name>A0ABQ9TNW5_SAGOE</name>
<keyword evidence="10" id="KW-0446">Lipid-binding</keyword>
<keyword evidence="6 10" id="KW-0472">Membrane</keyword>
<feature type="domain" description="V-ATPase proteolipid subunit C-like" evidence="11">
    <location>
        <begin position="26"/>
        <end position="86"/>
    </location>
</feature>
<protein>
    <recommendedName>
        <fullName evidence="8">ATP synthase lipid-binding protein</fullName>
    </recommendedName>
    <alternativeName>
        <fullName evidence="9">ATPase protein 9</fullName>
    </alternativeName>
    <alternativeName>
        <fullName evidence="7">ATPase subunit c</fullName>
    </alternativeName>
</protein>
<comment type="subcellular location">
    <subcellularLocation>
        <location evidence="1">Membrane</location>
        <topology evidence="1">Multi-pass membrane protein</topology>
    </subcellularLocation>
</comment>
<evidence type="ECO:0000256" key="5">
    <source>
        <dbReference type="ARBA" id="ARBA00022989"/>
    </source>
</evidence>
<evidence type="ECO:0000259" key="11">
    <source>
        <dbReference type="Pfam" id="PF00137"/>
    </source>
</evidence>